<dbReference type="GO" id="GO:0016987">
    <property type="term" value="F:sigma factor activity"/>
    <property type="evidence" value="ECO:0007669"/>
    <property type="project" value="InterPro"/>
</dbReference>
<dbReference type="EMBL" id="JADCKB010000017">
    <property type="protein sequence ID" value="MBE5040494.1"/>
    <property type="molecule type" value="Genomic_DNA"/>
</dbReference>
<dbReference type="Pfam" id="PF08281">
    <property type="entry name" value="Sigma70_r4_2"/>
    <property type="match status" value="1"/>
</dbReference>
<evidence type="ECO:0000313" key="3">
    <source>
        <dbReference type="Proteomes" id="UP000806542"/>
    </source>
</evidence>
<dbReference type="AlphaFoldDB" id="A0A9D5R9H3"/>
<dbReference type="Proteomes" id="UP000806542">
    <property type="component" value="Unassembled WGS sequence"/>
</dbReference>
<dbReference type="InterPro" id="IPR013324">
    <property type="entry name" value="RNA_pol_sigma_r3/r4-like"/>
</dbReference>
<protein>
    <submittedName>
        <fullName evidence="2">Sigma-70 family RNA polymerase sigma factor</fullName>
    </submittedName>
</protein>
<proteinExistence type="predicted"/>
<evidence type="ECO:0000259" key="1">
    <source>
        <dbReference type="Pfam" id="PF08281"/>
    </source>
</evidence>
<dbReference type="SUPFAM" id="SSF88659">
    <property type="entry name" value="Sigma3 and sigma4 domains of RNA polymerase sigma factors"/>
    <property type="match status" value="1"/>
</dbReference>
<gene>
    <name evidence="2" type="ORF">INF28_08485</name>
</gene>
<comment type="caution">
    <text evidence="2">The sequence shown here is derived from an EMBL/GenBank/DDBJ whole genome shotgun (WGS) entry which is preliminary data.</text>
</comment>
<sequence>MQICEWRINALCRDIKKFLDKFFNIFCIFECSCTFLMGTSYEPPNKRRKITVFSKEEIWMRKFDACVKKALIQELKYRKRNMKNHRNHFVNFSELSCLEEQRLYFEDTYSVEYFQKTVETKLFDAVICNELLYEALQLLTPSNREILLLKYWGKMTDLEIGRTLSMSQQMVNYNRNKSLKLLKTMIEEMMQNDQRFKF</sequence>
<keyword evidence="3" id="KW-1185">Reference proteome</keyword>
<evidence type="ECO:0000313" key="2">
    <source>
        <dbReference type="EMBL" id="MBE5040494.1"/>
    </source>
</evidence>
<dbReference type="Gene3D" id="1.10.10.10">
    <property type="entry name" value="Winged helix-like DNA-binding domain superfamily/Winged helix DNA-binding domain"/>
    <property type="match status" value="1"/>
</dbReference>
<feature type="domain" description="RNA polymerase sigma factor 70 region 4 type 2" evidence="1">
    <location>
        <begin position="130"/>
        <end position="181"/>
    </location>
</feature>
<name>A0A9D5R9H3_9FIRM</name>
<dbReference type="GO" id="GO:0006352">
    <property type="term" value="P:DNA-templated transcription initiation"/>
    <property type="evidence" value="ECO:0007669"/>
    <property type="project" value="InterPro"/>
</dbReference>
<accession>A0A9D5R9H3</accession>
<reference evidence="2" key="1">
    <citation type="submission" date="2020-10" db="EMBL/GenBank/DDBJ databases">
        <title>ChiBAC.</title>
        <authorList>
            <person name="Zenner C."/>
            <person name="Hitch T.C.A."/>
            <person name="Clavel T."/>
        </authorList>
    </citation>
    <scope>NUCLEOTIDE SEQUENCE</scope>
    <source>
        <strain evidence="2">DSM 107454</strain>
    </source>
</reference>
<dbReference type="InterPro" id="IPR013249">
    <property type="entry name" value="RNA_pol_sigma70_r4_t2"/>
</dbReference>
<dbReference type="GO" id="GO:0003677">
    <property type="term" value="F:DNA binding"/>
    <property type="evidence" value="ECO:0007669"/>
    <property type="project" value="InterPro"/>
</dbReference>
<organism evidence="2 3">
    <name type="scientific">Ructibacterium gallinarum</name>
    <dbReference type="NCBI Taxonomy" id="2779355"/>
    <lineage>
        <taxon>Bacteria</taxon>
        <taxon>Bacillati</taxon>
        <taxon>Bacillota</taxon>
        <taxon>Clostridia</taxon>
        <taxon>Eubacteriales</taxon>
        <taxon>Oscillospiraceae</taxon>
        <taxon>Ructibacterium</taxon>
    </lineage>
</organism>
<dbReference type="InterPro" id="IPR036388">
    <property type="entry name" value="WH-like_DNA-bd_sf"/>
</dbReference>